<sequence>MVEQTYIKGKDACLEDSILKMHQLLEKAGFEIEEASWLNPVPNIYSLHIRDKNCPALFTNGKGASRKACLASALGEFFERLETNYFFSDFFLGSQAIKTHDWLYFPNEKAIEPKKFKDVLTPSLWQFYDPYGEMAATDFLSLNDSANTIRCLPMRQVSTGKTIYFPMNLFSNLYASNGLCAGNTHVEAQVQGLSEVFERWVKRKILIDSLCIPEVPEHVVLKYPQVVEARKKLIEQGVEVSIRDASLGGKYPVMNVTLFDQSSGQCFASFGAHPIFEVALERTLTESLQGRSLSNLDGFQTPIFDEQLVADDENIENHFIDSSGLIHAKFISDQYDYEFCEWDFSGTTQEQFDFLVKAIHQEGSDVYVGEYEHFGVPASRIVVPGMSEVFPLQELVDNNQNRGRELREALDNLADNFSTQQFEKTLDALSELAFSDHQGVANLIGLLPDGDSYWKKFKIVELEMWCLLAVKDYEQAQERLQDCFYFVDDEDMKVLYKALSFALEIVLSDEMEFYSFEMQKKLFGAELVDRVWRYIEGEAYLADLPIGNKAFELSKSHQVLLNVYRGIQDVKQKAI</sequence>
<protein>
    <recommendedName>
        <fullName evidence="1">YcaO domain-containing protein</fullName>
    </recommendedName>
</protein>
<dbReference type="Gene3D" id="3.30.160.660">
    <property type="match status" value="1"/>
</dbReference>
<keyword evidence="3" id="KW-1185">Reference proteome</keyword>
<accession>A0A066ZSH7</accession>
<evidence type="ECO:0000313" key="2">
    <source>
        <dbReference type="EMBL" id="KDN95199.1"/>
    </source>
</evidence>
<evidence type="ECO:0000259" key="1">
    <source>
        <dbReference type="PROSITE" id="PS51664"/>
    </source>
</evidence>
<dbReference type="AlphaFoldDB" id="A0A066ZSH7"/>
<comment type="caution">
    <text evidence="2">The sequence shown here is derived from an EMBL/GenBank/DDBJ whole genome shotgun (WGS) entry which is preliminary data.</text>
</comment>
<dbReference type="Pfam" id="PF02624">
    <property type="entry name" value="YcaO"/>
    <property type="match status" value="1"/>
</dbReference>
<dbReference type="RefSeq" id="WP_029909069.1">
    <property type="nucleotide sequence ID" value="NZ_AP020335.1"/>
</dbReference>
<dbReference type="PROSITE" id="PS51664">
    <property type="entry name" value="YCAO"/>
    <property type="match status" value="1"/>
</dbReference>
<organism evidence="2 3">
    <name type="scientific">Hydrogenovibrio marinus</name>
    <dbReference type="NCBI Taxonomy" id="28885"/>
    <lineage>
        <taxon>Bacteria</taxon>
        <taxon>Pseudomonadati</taxon>
        <taxon>Pseudomonadota</taxon>
        <taxon>Gammaproteobacteria</taxon>
        <taxon>Thiotrichales</taxon>
        <taxon>Piscirickettsiaceae</taxon>
        <taxon>Hydrogenovibrio</taxon>
    </lineage>
</organism>
<dbReference type="NCBIfam" id="TIGR00702">
    <property type="entry name" value="YcaO-type kinase domain"/>
    <property type="match status" value="1"/>
</dbReference>
<dbReference type="EMBL" id="JMIU01000001">
    <property type="protein sequence ID" value="KDN95199.1"/>
    <property type="molecule type" value="Genomic_DNA"/>
</dbReference>
<dbReference type="PANTHER" id="PTHR37809:SF1">
    <property type="entry name" value="RIBOSOMAL PROTEIN S12 METHYLTHIOTRANSFERASE ACCESSORY FACTOR YCAO"/>
    <property type="match status" value="1"/>
</dbReference>
<dbReference type="Pfam" id="PF18381">
    <property type="entry name" value="YcaO_C"/>
    <property type="match status" value="1"/>
</dbReference>
<dbReference type="PANTHER" id="PTHR37809">
    <property type="entry name" value="RIBOSOMAL PROTEIN S12 METHYLTHIOTRANSFERASE ACCESSORY FACTOR YCAO"/>
    <property type="match status" value="1"/>
</dbReference>
<dbReference type="InterPro" id="IPR003776">
    <property type="entry name" value="YcaO-like_dom"/>
</dbReference>
<name>A0A066ZSH7_HYDMR</name>
<dbReference type="STRING" id="28885.EI16_02520"/>
<reference evidence="2 3" key="1">
    <citation type="submission" date="2014-04" db="EMBL/GenBank/DDBJ databases">
        <title>Draft genome sequence of Hydrogenovibrio marinus MH-110, a model organism for aerobic H2 metabolism.</title>
        <authorList>
            <person name="Cha H.J."/>
            <person name="Jo B.H."/>
            <person name="Hwang B.H."/>
        </authorList>
    </citation>
    <scope>NUCLEOTIDE SEQUENCE [LARGE SCALE GENOMIC DNA]</scope>
    <source>
        <strain evidence="2 3">MH-110</strain>
    </source>
</reference>
<evidence type="ECO:0000313" key="3">
    <source>
        <dbReference type="Proteomes" id="UP000027341"/>
    </source>
</evidence>
<dbReference type="NCBIfam" id="NF040716">
    <property type="entry name" value="YcaO_for_S12"/>
    <property type="match status" value="1"/>
</dbReference>
<dbReference type="Proteomes" id="UP000027341">
    <property type="component" value="Unassembled WGS sequence"/>
</dbReference>
<dbReference type="Gene3D" id="3.30.1330.230">
    <property type="match status" value="1"/>
</dbReference>
<dbReference type="Gene3D" id="3.30.40.250">
    <property type="match status" value="1"/>
</dbReference>
<proteinExistence type="predicted"/>
<dbReference type="InterPro" id="IPR041080">
    <property type="entry name" value="YcaO_C"/>
</dbReference>
<feature type="domain" description="YcaO" evidence="1">
    <location>
        <begin position="61"/>
        <end position="418"/>
    </location>
</feature>
<gene>
    <name evidence="2" type="ORF">EI16_02520</name>
</gene>